<keyword evidence="2" id="KW-1185">Reference proteome</keyword>
<dbReference type="Proteomes" id="UP000051952">
    <property type="component" value="Unassembled WGS sequence"/>
</dbReference>
<proteinExistence type="predicted"/>
<dbReference type="AlphaFoldDB" id="A0A0S4IH75"/>
<sequence>MLHPHNSDLHNVMAEVDHSMWTSAPPPTIALRTLGTTSALINDVGELIALCEQARCGVNGKTVTDLSVRKTLRVAADRVSVVWPAMPLAVDDCAAHLGLGAGVTAQ</sequence>
<protein>
    <submittedName>
        <fullName evidence="1">Uncharacterized protein</fullName>
    </submittedName>
</protein>
<evidence type="ECO:0000313" key="1">
    <source>
        <dbReference type="EMBL" id="CUE60357.1"/>
    </source>
</evidence>
<reference evidence="2" key="1">
    <citation type="submission" date="2015-09" db="EMBL/GenBank/DDBJ databases">
        <authorList>
            <consortium name="Pathogen Informatics"/>
        </authorList>
    </citation>
    <scope>NUCLEOTIDE SEQUENCE [LARGE SCALE GENOMIC DNA]</scope>
    <source>
        <strain evidence="2">Lake Konstanz</strain>
    </source>
</reference>
<accession>A0A0S4IH75</accession>
<dbReference type="EMBL" id="CYKH01000019">
    <property type="protein sequence ID" value="CUE60357.1"/>
    <property type="molecule type" value="Genomic_DNA"/>
</dbReference>
<evidence type="ECO:0000313" key="2">
    <source>
        <dbReference type="Proteomes" id="UP000051952"/>
    </source>
</evidence>
<name>A0A0S4IH75_BODSA</name>
<feature type="non-terminal residue" evidence="1">
    <location>
        <position position="106"/>
    </location>
</feature>
<organism evidence="1 2">
    <name type="scientific">Bodo saltans</name>
    <name type="common">Flagellated protozoan</name>
    <dbReference type="NCBI Taxonomy" id="75058"/>
    <lineage>
        <taxon>Eukaryota</taxon>
        <taxon>Discoba</taxon>
        <taxon>Euglenozoa</taxon>
        <taxon>Kinetoplastea</taxon>
        <taxon>Metakinetoplastina</taxon>
        <taxon>Eubodonida</taxon>
        <taxon>Bodonidae</taxon>
        <taxon>Bodo</taxon>
    </lineage>
</organism>
<dbReference type="VEuPathDB" id="TriTrypDB:BSAL_49520"/>
<gene>
    <name evidence="1" type="ORF">BSAL_49520</name>
</gene>